<dbReference type="InterPro" id="IPR051711">
    <property type="entry name" value="Stress_Response_Reg"/>
</dbReference>
<evidence type="ECO:0000256" key="3">
    <source>
        <dbReference type="ARBA" id="ARBA00023125"/>
    </source>
</evidence>
<dbReference type="Pfam" id="PF04082">
    <property type="entry name" value="Fungal_trans"/>
    <property type="match status" value="1"/>
</dbReference>
<keyword evidence="8" id="KW-1185">Reference proteome</keyword>
<organism evidence="7 8">
    <name type="scientific">Phlyctema vagabunda</name>
    <dbReference type="NCBI Taxonomy" id="108571"/>
    <lineage>
        <taxon>Eukaryota</taxon>
        <taxon>Fungi</taxon>
        <taxon>Dikarya</taxon>
        <taxon>Ascomycota</taxon>
        <taxon>Pezizomycotina</taxon>
        <taxon>Leotiomycetes</taxon>
        <taxon>Helotiales</taxon>
        <taxon>Dermateaceae</taxon>
        <taxon>Phlyctema</taxon>
    </lineage>
</organism>
<keyword evidence="2" id="KW-0805">Transcription regulation</keyword>
<evidence type="ECO:0000313" key="8">
    <source>
        <dbReference type="Proteomes" id="UP001629113"/>
    </source>
</evidence>
<reference evidence="7 8" key="1">
    <citation type="submission" date="2024-06" db="EMBL/GenBank/DDBJ databases">
        <title>Complete genome of Phlyctema vagabunda strain 19-DSS-EL-015.</title>
        <authorList>
            <person name="Fiorenzani C."/>
        </authorList>
    </citation>
    <scope>NUCLEOTIDE SEQUENCE [LARGE SCALE GENOMIC DNA]</scope>
    <source>
        <strain evidence="7 8">19-DSS-EL-015</strain>
    </source>
</reference>
<keyword evidence="3" id="KW-0238">DNA-binding</keyword>
<accession>A0ABR4P2C3</accession>
<dbReference type="PANTHER" id="PTHR47540">
    <property type="entry name" value="THIAMINE REPRESSIBLE GENES REGULATORY PROTEIN THI5"/>
    <property type="match status" value="1"/>
</dbReference>
<gene>
    <name evidence="7" type="ORF">PVAG01_11444</name>
</gene>
<dbReference type="Proteomes" id="UP001629113">
    <property type="component" value="Unassembled WGS sequence"/>
</dbReference>
<keyword evidence="4" id="KW-0804">Transcription</keyword>
<evidence type="ECO:0000256" key="4">
    <source>
        <dbReference type="ARBA" id="ARBA00023163"/>
    </source>
</evidence>
<feature type="domain" description="Xylanolytic transcriptional activator regulatory" evidence="6">
    <location>
        <begin position="12"/>
        <end position="68"/>
    </location>
</feature>
<name>A0ABR4P2C3_9HELO</name>
<comment type="caution">
    <text evidence="7">The sequence shown here is derived from an EMBL/GenBank/DDBJ whole genome shotgun (WGS) entry which is preliminary data.</text>
</comment>
<evidence type="ECO:0000256" key="5">
    <source>
        <dbReference type="ARBA" id="ARBA00023242"/>
    </source>
</evidence>
<dbReference type="InterPro" id="IPR007219">
    <property type="entry name" value="XnlR_reg_dom"/>
</dbReference>
<sequence>MIIALGLHRKRFSQSSGAISGLVEIECRKRAFWSAYTLDGYFSVILGRPRNFRDEDIDQHLPDRVNDADLTPDGTQAKTAYNQCVSDAPVFHAKLARIVGRISTDLYPTNKPADAEWIELAEQYTEELRAWKESLPAFLEPTKVDPSILIPIFQRQSTVLRLAYAHALILANRQSLLSNFADLSRRQEVPDARVEASLKECIDAAFLVVDTVNSFIEHRQLFKAFWFTHYISFCAIATLYVYTIQRGIPHQQFGRTGTGDLSKNSPIPHFEAAEKCQRKIAETTAKTSPFRRYNIILDELKKEVLLRLRQPTRNDDTTIRSDLMPQVVADTTTQRPNTTADIMTVERLIAEEPVQHSREPRLDGTEHESNAPKVYDAGALSYGFQTGTSTPSRMLNDPVLELSLFGSHGELVGWSEFDACAIGWPEGIDWNS</sequence>
<dbReference type="PANTHER" id="PTHR47540:SF3">
    <property type="entry name" value="ZN(II)2CYS6 TRANSCRIPTION FACTOR (EUROFUNG)"/>
    <property type="match status" value="1"/>
</dbReference>
<dbReference type="SMART" id="SM00906">
    <property type="entry name" value="Fungal_trans"/>
    <property type="match status" value="1"/>
</dbReference>
<evidence type="ECO:0000313" key="7">
    <source>
        <dbReference type="EMBL" id="KAL3417444.1"/>
    </source>
</evidence>
<protein>
    <submittedName>
        <fullName evidence="7">Activator of stress genes 1</fullName>
    </submittedName>
</protein>
<evidence type="ECO:0000256" key="2">
    <source>
        <dbReference type="ARBA" id="ARBA00023015"/>
    </source>
</evidence>
<evidence type="ECO:0000259" key="6">
    <source>
        <dbReference type="SMART" id="SM00906"/>
    </source>
</evidence>
<evidence type="ECO:0000256" key="1">
    <source>
        <dbReference type="ARBA" id="ARBA00004123"/>
    </source>
</evidence>
<comment type="subcellular location">
    <subcellularLocation>
        <location evidence="1">Nucleus</location>
    </subcellularLocation>
</comment>
<keyword evidence="5" id="KW-0539">Nucleus</keyword>
<dbReference type="EMBL" id="JBFCZG010000011">
    <property type="protein sequence ID" value="KAL3417444.1"/>
    <property type="molecule type" value="Genomic_DNA"/>
</dbReference>
<proteinExistence type="predicted"/>
<dbReference type="CDD" id="cd12148">
    <property type="entry name" value="fungal_TF_MHR"/>
    <property type="match status" value="1"/>
</dbReference>